<keyword evidence="1" id="KW-0812">Transmembrane</keyword>
<sequence>MLPFLFSCTTHYISQWQNYDKENVLADDGNLMMKNDTIGVSHAFNSTDGTVLVRIENYSQNPMLINLTKSALTINGKTFGYVDGKSTVRGWLDTFGSADGGQFGSFGGEIAGKTNTLFVPPHSYVEGSFANIQPEVRKIVGDGFQGNRVDYPLFDTPASTTLSFYEDTNSPMKLSSFINYSLIDEDNRPISTKVVNQNFYMSGFFEVKNMGNMELNRNLLTREDLGSYSISRGHGAGVVLFLAGLVGLVVVLADLVDEE</sequence>
<accession>A0ABW4VRZ3</accession>
<keyword evidence="3" id="KW-1185">Reference proteome</keyword>
<protein>
    <submittedName>
        <fullName evidence="2">Uncharacterized protein</fullName>
    </submittedName>
</protein>
<keyword evidence="1" id="KW-0472">Membrane</keyword>
<reference evidence="3" key="1">
    <citation type="journal article" date="2019" name="Int. J. Syst. Evol. Microbiol.">
        <title>The Global Catalogue of Microorganisms (GCM) 10K type strain sequencing project: providing services to taxonomists for standard genome sequencing and annotation.</title>
        <authorList>
            <consortium name="The Broad Institute Genomics Platform"/>
            <consortium name="The Broad Institute Genome Sequencing Center for Infectious Disease"/>
            <person name="Wu L."/>
            <person name="Ma J."/>
        </authorList>
    </citation>
    <scope>NUCLEOTIDE SEQUENCE [LARGE SCALE GENOMIC DNA]</scope>
    <source>
        <strain evidence="3">CGMCC 1.15180</strain>
    </source>
</reference>
<organism evidence="2 3">
    <name type="scientific">Belliella marina</name>
    <dbReference type="NCBI Taxonomy" id="1644146"/>
    <lineage>
        <taxon>Bacteria</taxon>
        <taxon>Pseudomonadati</taxon>
        <taxon>Bacteroidota</taxon>
        <taxon>Cytophagia</taxon>
        <taxon>Cytophagales</taxon>
        <taxon>Cyclobacteriaceae</taxon>
        <taxon>Belliella</taxon>
    </lineage>
</organism>
<evidence type="ECO:0000256" key="1">
    <source>
        <dbReference type="SAM" id="Phobius"/>
    </source>
</evidence>
<proteinExistence type="predicted"/>
<dbReference type="Proteomes" id="UP001597361">
    <property type="component" value="Unassembled WGS sequence"/>
</dbReference>
<dbReference type="EMBL" id="JBHUHR010000039">
    <property type="protein sequence ID" value="MFD2036012.1"/>
    <property type="molecule type" value="Genomic_DNA"/>
</dbReference>
<keyword evidence="1" id="KW-1133">Transmembrane helix</keyword>
<evidence type="ECO:0000313" key="3">
    <source>
        <dbReference type="Proteomes" id="UP001597361"/>
    </source>
</evidence>
<comment type="caution">
    <text evidence="2">The sequence shown here is derived from an EMBL/GenBank/DDBJ whole genome shotgun (WGS) entry which is preliminary data.</text>
</comment>
<feature type="transmembrane region" description="Helical" evidence="1">
    <location>
        <begin position="235"/>
        <end position="256"/>
    </location>
</feature>
<name>A0ABW4VRZ3_9BACT</name>
<gene>
    <name evidence="2" type="ORF">ACFSKL_14500</name>
</gene>
<evidence type="ECO:0000313" key="2">
    <source>
        <dbReference type="EMBL" id="MFD2036012.1"/>
    </source>
</evidence>